<comment type="cofactor">
    <cofactor evidence="1">
        <name>thiamine diphosphate</name>
        <dbReference type="ChEBI" id="CHEBI:58937"/>
    </cofactor>
</comment>
<dbReference type="EC" id="1.2.4.4" evidence="2"/>
<evidence type="ECO:0000256" key="3">
    <source>
        <dbReference type="ARBA" id="ARBA00023002"/>
    </source>
</evidence>
<feature type="domain" description="Transketolase-like pyrimidine-binding" evidence="5">
    <location>
        <begin position="73"/>
        <end position="248"/>
    </location>
</feature>
<dbReference type="InterPro" id="IPR033248">
    <property type="entry name" value="Transketolase_C"/>
</dbReference>
<organism evidence="6 7">
    <name type="scientific">Batrachochytrium dendrobatidis (strain JEL423)</name>
    <dbReference type="NCBI Taxonomy" id="403673"/>
    <lineage>
        <taxon>Eukaryota</taxon>
        <taxon>Fungi</taxon>
        <taxon>Fungi incertae sedis</taxon>
        <taxon>Chytridiomycota</taxon>
        <taxon>Chytridiomycota incertae sedis</taxon>
        <taxon>Chytridiomycetes</taxon>
        <taxon>Rhizophydiales</taxon>
        <taxon>Rhizophydiales incertae sedis</taxon>
        <taxon>Batrachochytrium</taxon>
    </lineage>
</organism>
<keyword evidence="3" id="KW-0560">Oxidoreductase</keyword>
<evidence type="ECO:0000256" key="1">
    <source>
        <dbReference type="ARBA" id="ARBA00001964"/>
    </source>
</evidence>
<evidence type="ECO:0000256" key="4">
    <source>
        <dbReference type="ARBA" id="ARBA00051764"/>
    </source>
</evidence>
<dbReference type="PANTHER" id="PTHR42980:SF1">
    <property type="entry name" value="2-OXOISOVALERATE DEHYDROGENASE SUBUNIT BETA, MITOCHONDRIAL"/>
    <property type="match status" value="1"/>
</dbReference>
<dbReference type="Pfam" id="PF02780">
    <property type="entry name" value="Transketolase_C"/>
    <property type="match status" value="1"/>
</dbReference>
<evidence type="ECO:0000313" key="7">
    <source>
        <dbReference type="Proteomes" id="UP000077115"/>
    </source>
</evidence>
<dbReference type="GO" id="GO:0006091">
    <property type="term" value="P:generation of precursor metabolites and energy"/>
    <property type="evidence" value="ECO:0007669"/>
    <property type="project" value="UniProtKB-ARBA"/>
</dbReference>
<protein>
    <recommendedName>
        <fullName evidence="2">3-methyl-2-oxobutanoate dehydrogenase (2-methylpropanoyl-transferring)</fullName>
        <ecNumber evidence="2">1.2.4.4</ecNumber>
    </recommendedName>
</protein>
<dbReference type="InterPro" id="IPR009014">
    <property type="entry name" value="Transketo_C/PFOR_II"/>
</dbReference>
<reference evidence="6 7" key="2">
    <citation type="submission" date="2016-05" db="EMBL/GenBank/DDBJ databases">
        <title>Lineage-specific infection strategies underlie the spectrum of fungal disease in amphibians.</title>
        <authorList>
            <person name="Cuomo C.A."/>
            <person name="Farrer R.A."/>
            <person name="James T."/>
            <person name="Longcore J."/>
            <person name="Birren B."/>
        </authorList>
    </citation>
    <scope>NUCLEOTIDE SEQUENCE [LARGE SCALE GENOMIC DNA]</scope>
    <source>
        <strain evidence="6 7">JEL423</strain>
    </source>
</reference>
<name>A0A177WR00_BATDL</name>
<dbReference type="AlphaFoldDB" id="A0A177WR00"/>
<dbReference type="PANTHER" id="PTHR42980">
    <property type="entry name" value="2-OXOISOVALERATE DEHYDROGENASE SUBUNIT BETA-RELATED"/>
    <property type="match status" value="1"/>
</dbReference>
<evidence type="ECO:0000313" key="6">
    <source>
        <dbReference type="EMBL" id="OAJ41771.1"/>
    </source>
</evidence>
<dbReference type="OrthoDB" id="878at2759"/>
<evidence type="ECO:0000259" key="5">
    <source>
        <dbReference type="SMART" id="SM00861"/>
    </source>
</evidence>
<dbReference type="STRING" id="403673.A0A177WR00"/>
<proteinExistence type="predicted"/>
<dbReference type="SUPFAM" id="SSF52518">
    <property type="entry name" value="Thiamin diphosphate-binding fold (THDP-binding)"/>
    <property type="match status" value="1"/>
</dbReference>
<dbReference type="EMBL" id="DS022306">
    <property type="protein sequence ID" value="OAJ41771.1"/>
    <property type="molecule type" value="Genomic_DNA"/>
</dbReference>
<evidence type="ECO:0000256" key="2">
    <source>
        <dbReference type="ARBA" id="ARBA00012277"/>
    </source>
</evidence>
<dbReference type="CDD" id="cd07036">
    <property type="entry name" value="TPP_PYR_E1-PDHc-beta_like"/>
    <property type="match status" value="1"/>
</dbReference>
<dbReference type="SUPFAM" id="SSF52922">
    <property type="entry name" value="TK C-terminal domain-like"/>
    <property type="match status" value="1"/>
</dbReference>
<dbReference type="eggNOG" id="KOG0525">
    <property type="taxonomic scope" value="Eukaryota"/>
</dbReference>
<dbReference type="SMART" id="SM00861">
    <property type="entry name" value="Transket_pyr"/>
    <property type="match status" value="1"/>
</dbReference>
<dbReference type="InterPro" id="IPR005475">
    <property type="entry name" value="Transketolase-like_Pyr-bd"/>
</dbReference>
<gene>
    <name evidence="6" type="ORF">BDEG_25315</name>
</gene>
<dbReference type="Proteomes" id="UP000077115">
    <property type="component" value="Unassembled WGS sequence"/>
</dbReference>
<reference evidence="6 7" key="1">
    <citation type="submission" date="2006-10" db="EMBL/GenBank/DDBJ databases">
        <title>The Genome Sequence of Batrachochytrium dendrobatidis JEL423.</title>
        <authorList>
            <consortium name="The Broad Institute Genome Sequencing Platform"/>
            <person name="Birren B."/>
            <person name="Lander E."/>
            <person name="Galagan J."/>
            <person name="Cuomo C."/>
            <person name="Devon K."/>
            <person name="Jaffe D."/>
            <person name="Butler J."/>
            <person name="Alvarez P."/>
            <person name="Gnerre S."/>
            <person name="Grabherr M."/>
            <person name="Kleber M."/>
            <person name="Mauceli E."/>
            <person name="Brockman W."/>
            <person name="Young S."/>
            <person name="LaButti K."/>
            <person name="Sykes S."/>
            <person name="DeCaprio D."/>
            <person name="Crawford M."/>
            <person name="Koehrsen M."/>
            <person name="Engels R."/>
            <person name="Montgomery P."/>
            <person name="Pearson M."/>
            <person name="Howarth C."/>
            <person name="Larson L."/>
            <person name="White J."/>
            <person name="O'Leary S."/>
            <person name="Kodira C."/>
            <person name="Zeng Q."/>
            <person name="Yandava C."/>
            <person name="Alvarado L."/>
            <person name="Longcore J."/>
            <person name="James T."/>
        </authorList>
    </citation>
    <scope>NUCLEOTIDE SEQUENCE [LARGE SCALE GENOMIC DNA]</scope>
    <source>
        <strain evidence="6 7">JEL423</strain>
    </source>
</reference>
<dbReference type="FunFam" id="3.40.50.970:FF:000001">
    <property type="entry name" value="Pyruvate dehydrogenase E1 beta subunit"/>
    <property type="match status" value="1"/>
</dbReference>
<dbReference type="Pfam" id="PF02779">
    <property type="entry name" value="Transket_pyr"/>
    <property type="match status" value="1"/>
</dbReference>
<accession>A0A177WR00</accession>
<dbReference type="GO" id="GO:0007584">
    <property type="term" value="P:response to nutrient"/>
    <property type="evidence" value="ECO:0007669"/>
    <property type="project" value="TreeGrafter"/>
</dbReference>
<comment type="catalytic activity">
    <reaction evidence="4">
        <text>N(6)-[(R)-lipoyl]-L-lysyl-[protein] + 3-methyl-2-oxobutanoate + H(+) = N(6)-[(R)-S(8)-2-methylpropanoyldihydrolipoyl]-L-lysyl-[protein] + CO2</text>
        <dbReference type="Rhea" id="RHEA:13457"/>
        <dbReference type="Rhea" id="RHEA-COMP:10474"/>
        <dbReference type="Rhea" id="RHEA-COMP:10497"/>
        <dbReference type="ChEBI" id="CHEBI:11851"/>
        <dbReference type="ChEBI" id="CHEBI:15378"/>
        <dbReference type="ChEBI" id="CHEBI:16526"/>
        <dbReference type="ChEBI" id="CHEBI:83099"/>
        <dbReference type="ChEBI" id="CHEBI:83142"/>
        <dbReference type="EC" id="1.2.4.4"/>
    </reaction>
    <physiologicalReaction direction="left-to-right" evidence="4">
        <dbReference type="Rhea" id="RHEA:13458"/>
    </physiologicalReaction>
</comment>
<dbReference type="InterPro" id="IPR029061">
    <property type="entry name" value="THDP-binding"/>
</dbReference>
<dbReference type="FunFam" id="3.40.50.920:FF:000001">
    <property type="entry name" value="Pyruvate dehydrogenase E1 beta subunit"/>
    <property type="match status" value="1"/>
</dbReference>
<dbReference type="Gene3D" id="3.40.50.970">
    <property type="match status" value="1"/>
</dbReference>
<dbReference type="GO" id="GO:0003863">
    <property type="term" value="F:branched-chain 2-oxo acid dehydrogenase activity"/>
    <property type="evidence" value="ECO:0007669"/>
    <property type="project" value="UniProtKB-EC"/>
</dbReference>
<dbReference type="VEuPathDB" id="FungiDB:BDEG_25315"/>
<dbReference type="Gene3D" id="3.40.50.920">
    <property type="match status" value="1"/>
</dbReference>
<sequence length="395" mass="43062">MFRHLAAKICTNSIVCTNKCVVRSASRFYASGPPPAGGFLPGVNESKFIMDTKEKALANPELAAVKNSETKKLNLYQAVNEALSTALATDDKAVVFGEDVGFGGVFRCTMGLAEKYGKHRVFNAPLTEQGIAGFGIGMAAVGHTAIAEIQFADYVFPAFDQIVNEAAKYRYRSGGQFDVGGLTLRMPCMAVGHGAHYHSQSPESQFVHTPGIKVVIPRSPIQTKGLLLAAIRDKNPVLFMEPKILYRAAVEQVPVDDYVLPLGKAEVIQEGTDLTVIGWGSQLYALENAIMLAQKNMPGLSVELIDLRSILPWDAETIVKSVNKTGRLLISHEAPQTGGFASEIAATIQDKCFLRLEAPIQRVCGWDTPFPLIFEKFYVPSAIRCADAMERIMKY</sequence>
<dbReference type="GO" id="GO:0009083">
    <property type="term" value="P:branched-chain amino acid catabolic process"/>
    <property type="evidence" value="ECO:0007669"/>
    <property type="project" value="TreeGrafter"/>
</dbReference>